<dbReference type="EMBL" id="CCBP010000006">
    <property type="protein sequence ID" value="CDO68174.1"/>
    <property type="molecule type" value="Genomic_DNA"/>
</dbReference>
<dbReference type="PANTHER" id="PTHR13393:SF0">
    <property type="entry name" value="RNA N6-ADENOSINE-METHYLTRANSFERASE METTL16"/>
    <property type="match status" value="1"/>
</dbReference>
<gene>
    <name evidence="3" type="ORF">BN946_scf184938.g26</name>
</gene>
<dbReference type="HOGENOM" id="CLU_027534_4_0_1"/>
<dbReference type="Proteomes" id="UP000029665">
    <property type="component" value="Unassembled WGS sequence"/>
</dbReference>
<dbReference type="InterPro" id="IPR010286">
    <property type="entry name" value="METTL16/RlmF"/>
</dbReference>
<reference evidence="3" key="1">
    <citation type="submission" date="2014-01" db="EMBL/GenBank/DDBJ databases">
        <title>The genome of the white-rot fungus Pycnoporus cinnabarinus: a basidiomycete model with a versatile arsenal for lignocellulosic biomass breakdown.</title>
        <authorList>
            <person name="Levasseur A."/>
            <person name="Lomascolo A."/>
            <person name="Ruiz-Duenas F.J."/>
            <person name="Uzan E."/>
            <person name="Piumi F."/>
            <person name="Kues U."/>
            <person name="Ram A.F.J."/>
            <person name="Murat C."/>
            <person name="Haon M."/>
            <person name="Benoit I."/>
            <person name="Arfi Y."/>
            <person name="Chevret D."/>
            <person name="Drula E."/>
            <person name="Kwon M.J."/>
            <person name="Gouret P."/>
            <person name="Lesage-Meessen L."/>
            <person name="Lombard V."/>
            <person name="Mariette J."/>
            <person name="Noirot C."/>
            <person name="Park J."/>
            <person name="Patyshakuliyeva A."/>
            <person name="Wieneger R.A.B."/>
            <person name="Wosten H.A.B."/>
            <person name="Martin F."/>
            <person name="Coutinho P.M."/>
            <person name="de Vries R."/>
            <person name="Martinez A.T."/>
            <person name="Klopp C."/>
            <person name="Pontarotti P."/>
            <person name="Henrissat B."/>
            <person name="Record E."/>
        </authorList>
    </citation>
    <scope>NUCLEOTIDE SEQUENCE [LARGE SCALE GENOMIC DNA]</scope>
    <source>
        <strain evidence="3">BRFM137</strain>
    </source>
</reference>
<dbReference type="Pfam" id="PF05971">
    <property type="entry name" value="Methyltransf_10"/>
    <property type="match status" value="1"/>
</dbReference>
<name>A0A060S7A7_PYCCI</name>
<dbReference type="STRING" id="5643.A0A060S7A7"/>
<dbReference type="GO" id="GO:0070475">
    <property type="term" value="P:rRNA base methylation"/>
    <property type="evidence" value="ECO:0007669"/>
    <property type="project" value="TreeGrafter"/>
</dbReference>
<keyword evidence="2" id="KW-0808">Transferase</keyword>
<dbReference type="GO" id="GO:0005634">
    <property type="term" value="C:nucleus"/>
    <property type="evidence" value="ECO:0007669"/>
    <property type="project" value="TreeGrafter"/>
</dbReference>
<evidence type="ECO:0008006" key="5">
    <source>
        <dbReference type="Google" id="ProtNLM"/>
    </source>
</evidence>
<dbReference type="AlphaFoldDB" id="A0A060S7A7"/>
<evidence type="ECO:0000256" key="2">
    <source>
        <dbReference type="ARBA" id="ARBA00022679"/>
    </source>
</evidence>
<keyword evidence="4" id="KW-1185">Reference proteome</keyword>
<dbReference type="Gene3D" id="3.40.50.150">
    <property type="entry name" value="Vaccinia Virus protein VP39"/>
    <property type="match status" value="1"/>
</dbReference>
<evidence type="ECO:0000256" key="1">
    <source>
        <dbReference type="ARBA" id="ARBA00022603"/>
    </source>
</evidence>
<dbReference type="InterPro" id="IPR029063">
    <property type="entry name" value="SAM-dependent_MTases_sf"/>
</dbReference>
<accession>A0A060S7A7</accession>
<sequence length="293" mass="33270">MRVKMWKQTDWESESPCSLRIRLALSLPLCEIDRSEIYDFTMCNPPFYSSREEVLQSAEAKVLEPNAVCTGADIEMITPGGEAAFVGRMVEESTEMRERCRWFTSMVGKMSSLTSIVESLRIKEIDNYAITELVQGQTRRWVIAWSFGDASMHHLMPAKNTLHQPLPRAQTSSKVAILLHSLLTSVDGLVLRDPDAEELRTAADYVVSATRNSWSRAARRKKQETMDVDNGQSDPPKLVCRVRYEGASAANERQHENGRLVFDWLRGRERSLFESFASHVERKVIAALSTELK</sequence>
<evidence type="ECO:0000313" key="4">
    <source>
        <dbReference type="Proteomes" id="UP000029665"/>
    </source>
</evidence>
<protein>
    <recommendedName>
        <fullName evidence="5">U6 small nuclear RNA (adenine-(43)-N(6))-methyltransferase</fullName>
    </recommendedName>
</protein>
<dbReference type="GO" id="GO:0008168">
    <property type="term" value="F:methyltransferase activity"/>
    <property type="evidence" value="ECO:0007669"/>
    <property type="project" value="UniProtKB-KW"/>
</dbReference>
<dbReference type="OrthoDB" id="514248at2759"/>
<keyword evidence="1" id="KW-0489">Methyltransferase</keyword>
<evidence type="ECO:0000313" key="3">
    <source>
        <dbReference type="EMBL" id="CDO68174.1"/>
    </source>
</evidence>
<comment type="caution">
    <text evidence="3">The sequence shown here is derived from an EMBL/GenBank/DDBJ whole genome shotgun (WGS) entry which is preliminary data.</text>
</comment>
<proteinExistence type="predicted"/>
<organism evidence="3 4">
    <name type="scientific">Pycnoporus cinnabarinus</name>
    <name type="common">Cinnabar-red polypore</name>
    <name type="synonym">Trametes cinnabarina</name>
    <dbReference type="NCBI Taxonomy" id="5643"/>
    <lineage>
        <taxon>Eukaryota</taxon>
        <taxon>Fungi</taxon>
        <taxon>Dikarya</taxon>
        <taxon>Basidiomycota</taxon>
        <taxon>Agaricomycotina</taxon>
        <taxon>Agaricomycetes</taxon>
        <taxon>Polyporales</taxon>
        <taxon>Polyporaceae</taxon>
        <taxon>Trametes</taxon>
    </lineage>
</organism>
<dbReference type="PANTHER" id="PTHR13393">
    <property type="entry name" value="SAM-DEPENDENT METHYLTRANSFERASE"/>
    <property type="match status" value="1"/>
</dbReference>